<dbReference type="Pfam" id="PF15916">
    <property type="entry name" value="DUF4743"/>
    <property type="match status" value="1"/>
</dbReference>
<evidence type="ECO:0000313" key="3">
    <source>
        <dbReference type="Proteomes" id="UP001498476"/>
    </source>
</evidence>
<dbReference type="InterPro" id="IPR031804">
    <property type="entry name" value="DUF4743"/>
</dbReference>
<dbReference type="InterPro" id="IPR015797">
    <property type="entry name" value="NUDIX_hydrolase-like_dom_sf"/>
</dbReference>
<protein>
    <recommendedName>
        <fullName evidence="1">Nudix hydrolase domain-containing protein</fullName>
    </recommendedName>
</protein>
<dbReference type="EMBL" id="JAZAVJ010000012">
    <property type="protein sequence ID" value="KAK7422989.1"/>
    <property type="molecule type" value="Genomic_DNA"/>
</dbReference>
<evidence type="ECO:0000313" key="2">
    <source>
        <dbReference type="EMBL" id="KAK7422989.1"/>
    </source>
</evidence>
<reference evidence="2 3" key="1">
    <citation type="journal article" date="2025" name="Microbiol. Resour. Announc.">
        <title>Draft genome sequences for Neonectria magnoliae and Neonectria punicea, canker pathogens of Liriodendron tulipifera and Acer saccharum in West Virginia.</title>
        <authorList>
            <person name="Petronek H.M."/>
            <person name="Kasson M.T."/>
            <person name="Metheny A.M."/>
            <person name="Stauder C.M."/>
            <person name="Lovett B."/>
            <person name="Lynch S.C."/>
            <person name="Garnas J.R."/>
            <person name="Kasson L.R."/>
            <person name="Stajich J.E."/>
        </authorList>
    </citation>
    <scope>NUCLEOTIDE SEQUENCE [LARGE SCALE GENOMIC DNA]</scope>
    <source>
        <strain evidence="2 3">NRRL 64653</strain>
    </source>
</reference>
<dbReference type="InterPro" id="IPR000086">
    <property type="entry name" value="NUDIX_hydrolase_dom"/>
</dbReference>
<accession>A0ABR1HQB1</accession>
<dbReference type="Pfam" id="PF00293">
    <property type="entry name" value="NUDIX"/>
    <property type="match status" value="1"/>
</dbReference>
<sequence length="331" mass="37443">MSKSTSLRSNLDLVNEADDFPIPQRNLEGWLNSRRLYYHLRVDNVESPVGIVHPKVVEALRHISGWRLDEEGDFKSITVVGDDEASRSKVVALTFSQLRDGGGFEVLSRWRDELKPIFGPDNVVLFSVERAAASMLGIVQYGIHLSVYSYTTGNKFPSIWISKRSATTANYSGMLDDTVAGGYRTGEDPHQAVVREADEDASIPAELVRASARSCGTISYFHYLDKYVTGEKYLVQPEVEYMYEMEAPHDLVLRPNDGEVEWFQLWDVEKIKSGLADGLFKPSYALVLLDFFVRHGVLDTMTEPDYIEICSRLRRTLEFPTRKDVAGQEES</sequence>
<feature type="domain" description="Nudix hydrolase" evidence="1">
    <location>
        <begin position="140"/>
        <end position="288"/>
    </location>
</feature>
<name>A0ABR1HQB1_9HYPO</name>
<gene>
    <name evidence="2" type="ORF">QQX98_001279</name>
</gene>
<evidence type="ECO:0000259" key="1">
    <source>
        <dbReference type="PROSITE" id="PS51462"/>
    </source>
</evidence>
<dbReference type="Proteomes" id="UP001498476">
    <property type="component" value="Unassembled WGS sequence"/>
</dbReference>
<dbReference type="PANTHER" id="PTHR13622">
    <property type="entry name" value="THIAMIN PYROPHOSPHOKINASE"/>
    <property type="match status" value="1"/>
</dbReference>
<dbReference type="PROSITE" id="PS51462">
    <property type="entry name" value="NUDIX"/>
    <property type="match status" value="1"/>
</dbReference>
<keyword evidence="3" id="KW-1185">Reference proteome</keyword>
<comment type="caution">
    <text evidence="2">The sequence shown here is derived from an EMBL/GenBank/DDBJ whole genome shotgun (WGS) entry which is preliminary data.</text>
</comment>
<dbReference type="SUPFAM" id="SSF55811">
    <property type="entry name" value="Nudix"/>
    <property type="match status" value="1"/>
</dbReference>
<dbReference type="CDD" id="cd03676">
    <property type="entry name" value="NUDIX_Tnr3_like"/>
    <property type="match status" value="1"/>
</dbReference>
<proteinExistence type="predicted"/>
<organism evidence="2 3">
    <name type="scientific">Neonectria punicea</name>
    <dbReference type="NCBI Taxonomy" id="979145"/>
    <lineage>
        <taxon>Eukaryota</taxon>
        <taxon>Fungi</taxon>
        <taxon>Dikarya</taxon>
        <taxon>Ascomycota</taxon>
        <taxon>Pezizomycotina</taxon>
        <taxon>Sordariomycetes</taxon>
        <taxon>Hypocreomycetidae</taxon>
        <taxon>Hypocreales</taxon>
        <taxon>Nectriaceae</taxon>
        <taxon>Neonectria</taxon>
    </lineage>
</organism>
<dbReference type="PANTHER" id="PTHR13622:SF8">
    <property type="entry name" value="THIAMIN PYROPHOSPHOKINASE 1"/>
    <property type="match status" value="1"/>
</dbReference>
<dbReference type="Gene3D" id="3.90.79.10">
    <property type="entry name" value="Nucleoside Triphosphate Pyrophosphohydrolase"/>
    <property type="match status" value="1"/>
</dbReference>